<name>A0A7K0C7E4_9ACTN</name>
<sequence>MPWVLDVAVCAFAAAANVYRIGTGALESGDRSADAWAFALGATMALCLLGRRRRPALVMAAVSFLWWIYHLCDYPGGAPAVAVWIALYSAAVAPRRWAGLAQAVLLIASDASARTRNDGVGLFDAVLDGSTVVFVAMLLLGDAVRSRRARRAEYEGRLAALAARREHEAAQRVAEERIRIARELHDVAAHTIAVIGVQSSVAAELLDDDPARAREALGVVRRATSEALGELRTTVRVLRDEGAGEGTAPAPGLDALARLVRAYGDAGPRIGLRTEGDARELPRPVELTAYRIVQEALANALRHGDPRTVEVIVRYRDGGLDLEVRDDGGGGAPAEQGGLGLRGMAERAAGVGGWVEAGRSGPPGSGFRVRAWLPGERTA</sequence>
<keyword evidence="8" id="KW-0902">Two-component regulatory system</keyword>
<dbReference type="InterPro" id="IPR003594">
    <property type="entry name" value="HATPase_dom"/>
</dbReference>
<evidence type="ECO:0000256" key="6">
    <source>
        <dbReference type="ARBA" id="ARBA00022777"/>
    </source>
</evidence>
<keyword evidence="7" id="KW-0067">ATP-binding</keyword>
<dbReference type="GO" id="GO:0016020">
    <property type="term" value="C:membrane"/>
    <property type="evidence" value="ECO:0007669"/>
    <property type="project" value="InterPro"/>
</dbReference>
<dbReference type="Pfam" id="PF23539">
    <property type="entry name" value="DUF7134"/>
    <property type="match status" value="1"/>
</dbReference>
<evidence type="ECO:0000256" key="9">
    <source>
        <dbReference type="SAM" id="MobiDB-lite"/>
    </source>
</evidence>
<dbReference type="EC" id="2.7.13.3" evidence="2"/>
<evidence type="ECO:0000256" key="3">
    <source>
        <dbReference type="ARBA" id="ARBA00022553"/>
    </source>
</evidence>
<evidence type="ECO:0000313" key="13">
    <source>
        <dbReference type="Proteomes" id="UP000487268"/>
    </source>
</evidence>
<keyword evidence="4" id="KW-0808">Transferase</keyword>
<dbReference type="GO" id="GO:0046983">
    <property type="term" value="F:protein dimerization activity"/>
    <property type="evidence" value="ECO:0007669"/>
    <property type="project" value="InterPro"/>
</dbReference>
<evidence type="ECO:0000256" key="5">
    <source>
        <dbReference type="ARBA" id="ARBA00022741"/>
    </source>
</evidence>
<dbReference type="InterPro" id="IPR011712">
    <property type="entry name" value="Sig_transdc_His_kin_sub3_dim/P"/>
</dbReference>
<dbReference type="CDD" id="cd16917">
    <property type="entry name" value="HATPase_UhpB-NarQ-NarX-like"/>
    <property type="match status" value="1"/>
</dbReference>
<dbReference type="EMBL" id="WEGH01000006">
    <property type="protein sequence ID" value="MQY09391.1"/>
    <property type="molecule type" value="Genomic_DNA"/>
</dbReference>
<keyword evidence="13" id="KW-1185">Reference proteome</keyword>
<evidence type="ECO:0000256" key="2">
    <source>
        <dbReference type="ARBA" id="ARBA00012438"/>
    </source>
</evidence>
<evidence type="ECO:0000256" key="4">
    <source>
        <dbReference type="ARBA" id="ARBA00022679"/>
    </source>
</evidence>
<evidence type="ECO:0000256" key="7">
    <source>
        <dbReference type="ARBA" id="ARBA00022840"/>
    </source>
</evidence>
<dbReference type="Pfam" id="PF07730">
    <property type="entry name" value="HisKA_3"/>
    <property type="match status" value="1"/>
</dbReference>
<evidence type="ECO:0000256" key="1">
    <source>
        <dbReference type="ARBA" id="ARBA00000085"/>
    </source>
</evidence>
<feature type="region of interest" description="Disordered" evidence="9">
    <location>
        <begin position="355"/>
        <end position="379"/>
    </location>
</feature>
<dbReference type="InterPro" id="IPR055558">
    <property type="entry name" value="DUF7134"/>
</dbReference>
<feature type="domain" description="Histidine kinase/HSP90-like ATPase" evidence="11">
    <location>
        <begin position="284"/>
        <end position="377"/>
    </location>
</feature>
<dbReference type="InterPro" id="IPR050482">
    <property type="entry name" value="Sensor_HK_TwoCompSys"/>
</dbReference>
<feature type="transmembrane region" description="Helical" evidence="10">
    <location>
        <begin position="64"/>
        <end position="87"/>
    </location>
</feature>
<dbReference type="AlphaFoldDB" id="A0A7K0C7E4"/>
<proteinExistence type="predicted"/>
<keyword evidence="6" id="KW-0418">Kinase</keyword>
<dbReference type="OrthoDB" id="227596at2"/>
<dbReference type="InterPro" id="IPR036890">
    <property type="entry name" value="HATPase_C_sf"/>
</dbReference>
<dbReference type="Gene3D" id="3.30.565.10">
    <property type="entry name" value="Histidine kinase-like ATPase, C-terminal domain"/>
    <property type="match status" value="1"/>
</dbReference>
<dbReference type="PANTHER" id="PTHR24421">
    <property type="entry name" value="NITRATE/NITRITE SENSOR PROTEIN NARX-RELATED"/>
    <property type="match status" value="1"/>
</dbReference>
<comment type="caution">
    <text evidence="12">The sequence shown here is derived from an EMBL/GenBank/DDBJ whole genome shotgun (WGS) entry which is preliminary data.</text>
</comment>
<keyword evidence="3" id="KW-0597">Phosphoprotein</keyword>
<gene>
    <name evidence="12" type="ORF">ACRB68_75170</name>
</gene>
<evidence type="ECO:0000313" key="12">
    <source>
        <dbReference type="EMBL" id="MQY09391.1"/>
    </source>
</evidence>
<dbReference type="Proteomes" id="UP000487268">
    <property type="component" value="Unassembled WGS sequence"/>
</dbReference>
<dbReference type="Gene3D" id="1.20.5.1930">
    <property type="match status" value="1"/>
</dbReference>
<protein>
    <recommendedName>
        <fullName evidence="2">histidine kinase</fullName>
        <ecNumber evidence="2">2.7.13.3</ecNumber>
    </recommendedName>
</protein>
<keyword evidence="5" id="KW-0547">Nucleotide-binding</keyword>
<keyword evidence="10" id="KW-0472">Membrane</keyword>
<organism evidence="12 13">
    <name type="scientific">Actinomadura macrotermitis</name>
    <dbReference type="NCBI Taxonomy" id="2585200"/>
    <lineage>
        <taxon>Bacteria</taxon>
        <taxon>Bacillati</taxon>
        <taxon>Actinomycetota</taxon>
        <taxon>Actinomycetes</taxon>
        <taxon>Streptosporangiales</taxon>
        <taxon>Thermomonosporaceae</taxon>
        <taxon>Actinomadura</taxon>
    </lineage>
</organism>
<dbReference type="Pfam" id="PF02518">
    <property type="entry name" value="HATPase_c"/>
    <property type="match status" value="1"/>
</dbReference>
<feature type="transmembrane region" description="Helical" evidence="10">
    <location>
        <begin position="36"/>
        <end position="52"/>
    </location>
</feature>
<dbReference type="GO" id="GO:0005524">
    <property type="term" value="F:ATP binding"/>
    <property type="evidence" value="ECO:0007669"/>
    <property type="project" value="UniProtKB-KW"/>
</dbReference>
<comment type="catalytic activity">
    <reaction evidence="1">
        <text>ATP + protein L-histidine = ADP + protein N-phospho-L-histidine.</text>
        <dbReference type="EC" id="2.7.13.3"/>
    </reaction>
</comment>
<dbReference type="SUPFAM" id="SSF55874">
    <property type="entry name" value="ATPase domain of HSP90 chaperone/DNA topoisomerase II/histidine kinase"/>
    <property type="match status" value="1"/>
</dbReference>
<evidence type="ECO:0000259" key="11">
    <source>
        <dbReference type="SMART" id="SM00387"/>
    </source>
</evidence>
<keyword evidence="10" id="KW-0812">Transmembrane</keyword>
<keyword evidence="10" id="KW-1133">Transmembrane helix</keyword>
<dbReference type="SMART" id="SM00387">
    <property type="entry name" value="HATPase_c"/>
    <property type="match status" value="1"/>
</dbReference>
<dbReference type="GO" id="GO:0000155">
    <property type="term" value="F:phosphorelay sensor kinase activity"/>
    <property type="evidence" value="ECO:0007669"/>
    <property type="project" value="InterPro"/>
</dbReference>
<accession>A0A7K0C7E4</accession>
<dbReference type="PANTHER" id="PTHR24421:SF10">
    <property type="entry name" value="NITRATE_NITRITE SENSOR PROTEIN NARQ"/>
    <property type="match status" value="1"/>
</dbReference>
<evidence type="ECO:0000256" key="10">
    <source>
        <dbReference type="SAM" id="Phobius"/>
    </source>
</evidence>
<evidence type="ECO:0000256" key="8">
    <source>
        <dbReference type="ARBA" id="ARBA00023012"/>
    </source>
</evidence>
<feature type="transmembrane region" description="Helical" evidence="10">
    <location>
        <begin position="120"/>
        <end position="141"/>
    </location>
</feature>
<reference evidence="12 13" key="1">
    <citation type="submission" date="2019-10" db="EMBL/GenBank/DDBJ databases">
        <title>Actinomadura rubteroloni sp. nov. and Actinomadura macrotermitis sp. nov., isolated from the gut of fungus growing-termite Macrotermes natalensis.</title>
        <authorList>
            <person name="Benndorf R."/>
            <person name="Martin K."/>
            <person name="Kuefner M."/>
            <person name="De Beer W."/>
            <person name="Kaster A.-K."/>
            <person name="Vollmers J."/>
            <person name="Poulsen M."/>
            <person name="Beemelmanns C."/>
        </authorList>
    </citation>
    <scope>NUCLEOTIDE SEQUENCE [LARGE SCALE GENOMIC DNA]</scope>
    <source>
        <strain evidence="12 13">RB68</strain>
    </source>
</reference>